<sequence length="22" mass="2559">MSLDDIWVEVGTEYDKATQNFP</sequence>
<gene>
    <name evidence="1" type="ORF">LCGC14_1154800</name>
</gene>
<dbReference type="AlphaFoldDB" id="A0A0F9LUC4"/>
<proteinExistence type="predicted"/>
<feature type="non-terminal residue" evidence="1">
    <location>
        <position position="22"/>
    </location>
</feature>
<name>A0A0F9LUC4_9ZZZZ</name>
<comment type="caution">
    <text evidence="1">The sequence shown here is derived from an EMBL/GenBank/DDBJ whole genome shotgun (WGS) entry which is preliminary data.</text>
</comment>
<evidence type="ECO:0000313" key="1">
    <source>
        <dbReference type="EMBL" id="KKM98734.1"/>
    </source>
</evidence>
<dbReference type="EMBL" id="LAZR01005584">
    <property type="protein sequence ID" value="KKM98734.1"/>
    <property type="molecule type" value="Genomic_DNA"/>
</dbReference>
<accession>A0A0F9LUC4</accession>
<reference evidence="1" key="1">
    <citation type="journal article" date="2015" name="Nature">
        <title>Complex archaea that bridge the gap between prokaryotes and eukaryotes.</title>
        <authorList>
            <person name="Spang A."/>
            <person name="Saw J.H."/>
            <person name="Jorgensen S.L."/>
            <person name="Zaremba-Niedzwiedzka K."/>
            <person name="Martijn J."/>
            <person name="Lind A.E."/>
            <person name="van Eijk R."/>
            <person name="Schleper C."/>
            <person name="Guy L."/>
            <person name="Ettema T.J."/>
        </authorList>
    </citation>
    <scope>NUCLEOTIDE SEQUENCE</scope>
</reference>
<protein>
    <submittedName>
        <fullName evidence="1">Uncharacterized protein</fullName>
    </submittedName>
</protein>
<organism evidence="1">
    <name type="scientific">marine sediment metagenome</name>
    <dbReference type="NCBI Taxonomy" id="412755"/>
    <lineage>
        <taxon>unclassified sequences</taxon>
        <taxon>metagenomes</taxon>
        <taxon>ecological metagenomes</taxon>
    </lineage>
</organism>